<protein>
    <submittedName>
        <fullName evidence="1">Uncharacterized protein</fullName>
    </submittedName>
</protein>
<evidence type="ECO:0000313" key="1">
    <source>
        <dbReference type="EMBL" id="GAF94239.1"/>
    </source>
</evidence>
<proteinExistence type="predicted"/>
<gene>
    <name evidence="1" type="ORF">S01H1_31939</name>
</gene>
<dbReference type="EMBL" id="BARS01019741">
    <property type="protein sequence ID" value="GAF94239.1"/>
    <property type="molecule type" value="Genomic_DNA"/>
</dbReference>
<name>X0TLW3_9ZZZZ</name>
<comment type="caution">
    <text evidence="1">The sequence shown here is derived from an EMBL/GenBank/DDBJ whole genome shotgun (WGS) entry which is preliminary data.</text>
</comment>
<reference evidence="1" key="1">
    <citation type="journal article" date="2014" name="Front. Microbiol.">
        <title>High frequency of phylogenetically diverse reductive dehalogenase-homologous genes in deep subseafloor sedimentary metagenomes.</title>
        <authorList>
            <person name="Kawai M."/>
            <person name="Futagami T."/>
            <person name="Toyoda A."/>
            <person name="Takaki Y."/>
            <person name="Nishi S."/>
            <person name="Hori S."/>
            <person name="Arai W."/>
            <person name="Tsubouchi T."/>
            <person name="Morono Y."/>
            <person name="Uchiyama I."/>
            <person name="Ito T."/>
            <person name="Fujiyama A."/>
            <person name="Inagaki F."/>
            <person name="Takami H."/>
        </authorList>
    </citation>
    <scope>NUCLEOTIDE SEQUENCE</scope>
    <source>
        <strain evidence="1">Expedition CK06-06</strain>
    </source>
</reference>
<sequence>MSYKQVPITAKILKTTKGGVTQPILNMGADVTVSGLKMKAPSPGKQVGTVIYQGAKQAIKRSLPSVKKYATEIVKKASKAKVPAVKKPIKTINVKANAPKVKPKAK</sequence>
<feature type="non-terminal residue" evidence="1">
    <location>
        <position position="106"/>
    </location>
</feature>
<organism evidence="1">
    <name type="scientific">marine sediment metagenome</name>
    <dbReference type="NCBI Taxonomy" id="412755"/>
    <lineage>
        <taxon>unclassified sequences</taxon>
        <taxon>metagenomes</taxon>
        <taxon>ecological metagenomes</taxon>
    </lineage>
</organism>
<accession>X0TLW3</accession>
<dbReference type="AlphaFoldDB" id="X0TLW3"/>